<dbReference type="EMBL" id="JBBMFJ010000031">
    <property type="protein sequence ID" value="MEQ2564102.1"/>
    <property type="molecule type" value="Genomic_DNA"/>
</dbReference>
<reference evidence="1 2" key="1">
    <citation type="submission" date="2024-03" db="EMBL/GenBank/DDBJ databases">
        <title>Human intestinal bacterial collection.</title>
        <authorList>
            <person name="Pauvert C."/>
            <person name="Hitch T.C.A."/>
            <person name="Clavel T."/>
        </authorList>
    </citation>
    <scope>NUCLEOTIDE SEQUENCE [LARGE SCALE GENOMIC DNA]</scope>
    <source>
        <strain evidence="1 2">CLA-AP-H27</strain>
    </source>
</reference>
<dbReference type="Proteomes" id="UP001437460">
    <property type="component" value="Unassembled WGS sequence"/>
</dbReference>
<evidence type="ECO:0008006" key="3">
    <source>
        <dbReference type="Google" id="ProtNLM"/>
    </source>
</evidence>
<keyword evidence="2" id="KW-1185">Reference proteome</keyword>
<sequence>MVVVTIVAAAAITAAVVDGITGDGAVPADGTGITGKHSVTDSVKDMMPASAMDSGKDGTMTADRVDLEVRGGREMAAIPGADAAELWEISMPLMCVVNS</sequence>
<name>A0ABV1HP46_9FIRM</name>
<comment type="caution">
    <text evidence="1">The sequence shown here is derived from an EMBL/GenBank/DDBJ whole genome shotgun (WGS) entry which is preliminary data.</text>
</comment>
<evidence type="ECO:0000313" key="2">
    <source>
        <dbReference type="Proteomes" id="UP001437460"/>
    </source>
</evidence>
<proteinExistence type="predicted"/>
<evidence type="ECO:0000313" key="1">
    <source>
        <dbReference type="EMBL" id="MEQ2564102.1"/>
    </source>
</evidence>
<organism evidence="1 2">
    <name type="scientific">Ventrimonas faecis</name>
    <dbReference type="NCBI Taxonomy" id="3133170"/>
    <lineage>
        <taxon>Bacteria</taxon>
        <taxon>Bacillati</taxon>
        <taxon>Bacillota</taxon>
        <taxon>Clostridia</taxon>
        <taxon>Lachnospirales</taxon>
        <taxon>Lachnospiraceae</taxon>
        <taxon>Ventrimonas</taxon>
    </lineage>
</organism>
<protein>
    <recommendedName>
        <fullName evidence="3">Secreted protein</fullName>
    </recommendedName>
</protein>
<accession>A0ABV1HP46</accession>
<gene>
    <name evidence="1" type="ORF">WMO41_13180</name>
</gene>